<evidence type="ECO:0000313" key="1">
    <source>
        <dbReference type="EMBL" id="KAK7326285.1"/>
    </source>
</evidence>
<dbReference type="AlphaFoldDB" id="A0AAN9Q675"/>
<name>A0AAN9Q675_PHACN</name>
<organism evidence="1 2">
    <name type="scientific">Phaseolus coccineus</name>
    <name type="common">Scarlet runner bean</name>
    <name type="synonym">Phaseolus multiflorus</name>
    <dbReference type="NCBI Taxonomy" id="3886"/>
    <lineage>
        <taxon>Eukaryota</taxon>
        <taxon>Viridiplantae</taxon>
        <taxon>Streptophyta</taxon>
        <taxon>Embryophyta</taxon>
        <taxon>Tracheophyta</taxon>
        <taxon>Spermatophyta</taxon>
        <taxon>Magnoliopsida</taxon>
        <taxon>eudicotyledons</taxon>
        <taxon>Gunneridae</taxon>
        <taxon>Pentapetalae</taxon>
        <taxon>rosids</taxon>
        <taxon>fabids</taxon>
        <taxon>Fabales</taxon>
        <taxon>Fabaceae</taxon>
        <taxon>Papilionoideae</taxon>
        <taxon>50 kb inversion clade</taxon>
        <taxon>NPAAA clade</taxon>
        <taxon>indigoferoid/millettioid clade</taxon>
        <taxon>Phaseoleae</taxon>
        <taxon>Phaseolus</taxon>
    </lineage>
</organism>
<dbReference type="Proteomes" id="UP001374584">
    <property type="component" value="Unassembled WGS sequence"/>
</dbReference>
<proteinExistence type="predicted"/>
<protein>
    <submittedName>
        <fullName evidence="1">Uncharacterized protein</fullName>
    </submittedName>
</protein>
<keyword evidence="2" id="KW-1185">Reference proteome</keyword>
<comment type="caution">
    <text evidence="1">The sequence shown here is derived from an EMBL/GenBank/DDBJ whole genome shotgun (WGS) entry which is preliminary data.</text>
</comment>
<evidence type="ECO:0000313" key="2">
    <source>
        <dbReference type="Proteomes" id="UP001374584"/>
    </source>
</evidence>
<dbReference type="EMBL" id="JAYMYR010000071">
    <property type="protein sequence ID" value="KAK7326285.1"/>
    <property type="molecule type" value="Genomic_DNA"/>
</dbReference>
<reference evidence="1 2" key="1">
    <citation type="submission" date="2024-01" db="EMBL/GenBank/DDBJ databases">
        <title>The genomes of 5 underutilized Papilionoideae crops provide insights into root nodulation and disease resistanc.</title>
        <authorList>
            <person name="Jiang F."/>
        </authorList>
    </citation>
    <scope>NUCLEOTIDE SEQUENCE [LARGE SCALE GENOMIC DNA]</scope>
    <source>
        <strain evidence="1">JINMINGXINNONG_FW02</strain>
        <tissue evidence="1">Leaves</tissue>
    </source>
</reference>
<sequence>MMGGMARRCRNRSDSNRRIEVLQTHALATWLRFPINSMSFSLVLLCFTEQVTSISNPPEVMLNRKVIKKCHSTIAIDRTFTIALPEWNGSSLLSPNPCAFKNKPI</sequence>
<gene>
    <name evidence="1" type="ORF">VNO80_33105</name>
</gene>
<accession>A0AAN9Q675</accession>